<feature type="transmembrane region" description="Helical" evidence="11">
    <location>
        <begin position="897"/>
        <end position="915"/>
    </location>
</feature>
<evidence type="ECO:0000256" key="1">
    <source>
        <dbReference type="ARBA" id="ARBA00004141"/>
    </source>
</evidence>
<feature type="transmembrane region" description="Helical" evidence="11">
    <location>
        <begin position="799"/>
        <end position="818"/>
    </location>
</feature>
<keyword evidence="3" id="KW-0813">Transport</keyword>
<dbReference type="GO" id="GO:0005524">
    <property type="term" value="F:ATP binding"/>
    <property type="evidence" value="ECO:0007669"/>
    <property type="project" value="UniProtKB-KW"/>
</dbReference>
<feature type="region of interest" description="Disordered" evidence="10">
    <location>
        <begin position="108"/>
        <end position="129"/>
    </location>
</feature>
<keyword evidence="6" id="KW-0547">Nucleotide-binding</keyword>
<name>A0A7I8JRN1_SPIIN</name>
<dbReference type="Pfam" id="PF00664">
    <property type="entry name" value="ABC_membrane"/>
    <property type="match status" value="2"/>
</dbReference>
<dbReference type="SUPFAM" id="SSF90123">
    <property type="entry name" value="ABC transporter transmembrane region"/>
    <property type="match status" value="2"/>
</dbReference>
<dbReference type="InterPro" id="IPR027417">
    <property type="entry name" value="P-loop_NTPase"/>
</dbReference>
<dbReference type="InterPro" id="IPR003439">
    <property type="entry name" value="ABC_transporter-like_ATP-bd"/>
</dbReference>
<reference evidence="14 15" key="1">
    <citation type="submission" date="2019-12" db="EMBL/GenBank/DDBJ databases">
        <authorList>
            <person name="Scholz U."/>
            <person name="Mascher M."/>
            <person name="Fiebig A."/>
        </authorList>
    </citation>
    <scope>NUCLEOTIDE SEQUENCE</scope>
</reference>
<evidence type="ECO:0000256" key="5">
    <source>
        <dbReference type="ARBA" id="ARBA00022737"/>
    </source>
</evidence>
<dbReference type="FunFam" id="3.40.50.300:FF:000169">
    <property type="entry name" value="ABC transporter C family member 3"/>
    <property type="match status" value="1"/>
</dbReference>
<feature type="domain" description="ABC transmembrane type-1" evidence="13">
    <location>
        <begin position="767"/>
        <end position="1007"/>
    </location>
</feature>
<dbReference type="PANTHER" id="PTHR24223">
    <property type="entry name" value="ATP-BINDING CASSETTE SUB-FAMILY C"/>
    <property type="match status" value="1"/>
</dbReference>
<sequence>MISLSDFRNCRADPVALPGRVQFGKSLLPAELPGRHPHRLPPRLLSQFADRLRLREEEPHLWKQTQEPGLLPLLFSQLRHHRCCVHRHRPQVCCLQCRSPEKLFHPGADLDGRRPLHARPEDATDTSPSRHLVGSSSVLLTLLNLMILVDREGKLEILDIVEWAMSFLLLLCAFRLTRNPPPGTIPDQGLSEPLLYADGGETKTEISMAGFWSRLAFSWLNPLLRSEIQSASSGSAGGHQGHAVSLAEALVLRREKGRMKMRSSVMAAVFQKQLKLSSVGRRNHSTGEIVNYIAVDAYRLGEFPWWFHYGWSLTLQLVSAIVILLVTVGVGALPGLVPLLLCATLNTPGNLEALNNMKIIKLQSWEEKFRATIQALRDVEFKYLSGLQIMKSYGSVLYWMSPILVSAVIFAGCVATGSAPLNAGTIFTVLATLKVMAEPMRMLPEVISALIQMKVSLDRLDRFLLEDEIKEEDVQRRPVYSSELGVRIRKGEFRWDPAVSVAALRNVDVEVQRGHKLAVCGPVGAGKSSLLQAILGELNRVSGSVEVFGSIAYVSQTSWIQSGTIRDNILYGKPMEETRYEMVIRSCALDKDIDSFDHGDLTEIGQRGLNMSGGQKQRIQLARAVYSDADVFLLDDPFSAVDAHTAAVLFNDCVLTALRSKTVVLVTHQIEFLSQVDRILELLEVGTAFEQLVSAHESERYESPDILETRPEAQPNDRHQQKAEDASSITNASKIQLTEDETKDGGNLGWKPYVDYVSFSNGFLHLVLIILFQSGFVLLQSLSTFWLAYAIRIPNMGNITLVGVYTALSSLSGVAMYTRSLLSTHLGLKASMAFFSGLMESLFRAPMAFFDSTPVGRILTRASSDMSILDYDIPYALCFSLSGILEVMATVLVMAVVTWQILIVAVPVTIAVRYYQTYYLSSAREIVRINGTTKAPLTNHAAETSLGAVTIRAFSDGERSVRRNMELINTDASQFFHSIAAMEWLLLRVESLQNITVVAAAVFLLLLPKESGLPRVLNSLVLQLGQLHYLCGTDQAVHADSIGAPATIEARRPPPQWPAEGRIDLEDLKIKYRPNAPLVLKGITCTFAAGHKVGVVGRTGSGKTTLISALFRVVDPAGGRILVDGLDICSIGLKDLRMHLSIIPQEPSLFRGSVRSNLDPLGLHTDHEIWEALEKCQLKKTIASLPDLLDSSVSDEGDNWSAGQRQLFCLGRVLLRRNRILVLDEATASIDSATDATLQRIIKQEFGRCTVITVAHRVPTVVESDMILVLSFGSIVEYDVPSRLMAESGSAFSKLVAEYWSSWRRSNSSQNLFTG</sequence>
<feature type="region of interest" description="Disordered" evidence="10">
    <location>
        <begin position="700"/>
        <end position="729"/>
    </location>
</feature>
<dbReference type="CDD" id="cd03244">
    <property type="entry name" value="ABCC_MRP_domain2"/>
    <property type="match status" value="1"/>
</dbReference>
<proteinExistence type="inferred from homology"/>
<keyword evidence="5" id="KW-0677">Repeat</keyword>
<feature type="compositionally biased region" description="Basic and acidic residues" evidence="10">
    <location>
        <begin position="108"/>
        <end position="122"/>
    </location>
</feature>
<evidence type="ECO:0000256" key="10">
    <source>
        <dbReference type="SAM" id="MobiDB-lite"/>
    </source>
</evidence>
<evidence type="ECO:0000256" key="8">
    <source>
        <dbReference type="ARBA" id="ARBA00022989"/>
    </source>
</evidence>
<dbReference type="InterPro" id="IPR011527">
    <property type="entry name" value="ABC1_TM_dom"/>
</dbReference>
<dbReference type="PROSITE" id="PS00211">
    <property type="entry name" value="ABC_TRANSPORTER_1"/>
    <property type="match status" value="1"/>
</dbReference>
<dbReference type="GO" id="GO:0016020">
    <property type="term" value="C:membrane"/>
    <property type="evidence" value="ECO:0007669"/>
    <property type="project" value="UniProtKB-SubCell"/>
</dbReference>
<dbReference type="InterPro" id="IPR003593">
    <property type="entry name" value="AAA+_ATPase"/>
</dbReference>
<dbReference type="InterPro" id="IPR044746">
    <property type="entry name" value="ABCC_6TM_D1"/>
</dbReference>
<keyword evidence="9 11" id="KW-0472">Membrane</keyword>
<evidence type="ECO:0000256" key="11">
    <source>
        <dbReference type="SAM" id="Phobius"/>
    </source>
</evidence>
<dbReference type="InterPro" id="IPR017871">
    <property type="entry name" value="ABC_transporter-like_CS"/>
</dbReference>
<protein>
    <submittedName>
        <fullName evidence="14">Uncharacterized protein</fullName>
    </submittedName>
</protein>
<dbReference type="CDD" id="cd18580">
    <property type="entry name" value="ABC_6TM_ABCC_D2"/>
    <property type="match status" value="1"/>
</dbReference>
<evidence type="ECO:0000256" key="7">
    <source>
        <dbReference type="ARBA" id="ARBA00022840"/>
    </source>
</evidence>
<gene>
    <name evidence="14" type="ORF">SI7747_17019246</name>
</gene>
<dbReference type="SUPFAM" id="SSF52540">
    <property type="entry name" value="P-loop containing nucleoside triphosphate hydrolases"/>
    <property type="match status" value="2"/>
</dbReference>
<evidence type="ECO:0000256" key="4">
    <source>
        <dbReference type="ARBA" id="ARBA00022692"/>
    </source>
</evidence>
<feature type="domain" description="ABC transporter" evidence="12">
    <location>
        <begin position="469"/>
        <end position="709"/>
    </location>
</feature>
<keyword evidence="15" id="KW-1185">Reference proteome</keyword>
<keyword evidence="8 11" id="KW-1133">Transmembrane helix</keyword>
<evidence type="ECO:0000259" key="12">
    <source>
        <dbReference type="PROSITE" id="PS50893"/>
    </source>
</evidence>
<comment type="similarity">
    <text evidence="2">Belongs to the ABC transporter superfamily. ABCC family. Conjugate transporter (TC 3.A.1.208) subfamily.</text>
</comment>
<dbReference type="InterPro" id="IPR036640">
    <property type="entry name" value="ABC1_TM_sf"/>
</dbReference>
<accession>A0A7I8JRN1</accession>
<keyword evidence="7" id="KW-0067">ATP-binding</keyword>
<evidence type="ECO:0000256" key="2">
    <source>
        <dbReference type="ARBA" id="ARBA00009726"/>
    </source>
</evidence>
<dbReference type="CDD" id="cd03250">
    <property type="entry name" value="ABCC_MRP_domain1"/>
    <property type="match status" value="1"/>
</dbReference>
<dbReference type="InterPro" id="IPR050173">
    <property type="entry name" value="ABC_transporter_C-like"/>
</dbReference>
<dbReference type="PROSITE" id="PS50929">
    <property type="entry name" value="ABC_TM1F"/>
    <property type="match status" value="2"/>
</dbReference>
<feature type="transmembrane region" description="Helical" evidence="11">
    <location>
        <begin position="396"/>
        <end position="417"/>
    </location>
</feature>
<evidence type="ECO:0000313" key="15">
    <source>
        <dbReference type="Proteomes" id="UP001189122"/>
    </source>
</evidence>
<comment type="subcellular location">
    <subcellularLocation>
        <location evidence="1">Membrane</location>
        <topology evidence="1">Multi-pass membrane protein</topology>
    </subcellularLocation>
</comment>
<dbReference type="EMBL" id="CACRZD030000017">
    <property type="protein sequence ID" value="CAA6672830.1"/>
    <property type="molecule type" value="Genomic_DNA"/>
</dbReference>
<dbReference type="PROSITE" id="PS50893">
    <property type="entry name" value="ABC_TRANSPORTER_2"/>
    <property type="match status" value="2"/>
</dbReference>
<dbReference type="CDD" id="cd18579">
    <property type="entry name" value="ABC_6TM_ABCC_D1"/>
    <property type="match status" value="1"/>
</dbReference>
<feature type="transmembrane region" description="Helical" evidence="11">
    <location>
        <begin position="313"/>
        <end position="341"/>
    </location>
</feature>
<feature type="transmembrane region" description="Helical" evidence="11">
    <location>
        <begin position="763"/>
        <end position="787"/>
    </location>
</feature>
<dbReference type="GO" id="GO:0016887">
    <property type="term" value="F:ATP hydrolysis activity"/>
    <property type="evidence" value="ECO:0007669"/>
    <property type="project" value="InterPro"/>
</dbReference>
<dbReference type="GO" id="GO:0140359">
    <property type="term" value="F:ABC-type transporter activity"/>
    <property type="evidence" value="ECO:0007669"/>
    <property type="project" value="InterPro"/>
</dbReference>
<dbReference type="Gene3D" id="1.20.1560.10">
    <property type="entry name" value="ABC transporter type 1, transmembrane domain"/>
    <property type="match status" value="2"/>
</dbReference>
<evidence type="ECO:0000256" key="9">
    <source>
        <dbReference type="ARBA" id="ARBA00023136"/>
    </source>
</evidence>
<organism evidence="14">
    <name type="scientific">Spirodela intermedia</name>
    <name type="common">Intermediate duckweed</name>
    <dbReference type="NCBI Taxonomy" id="51605"/>
    <lineage>
        <taxon>Eukaryota</taxon>
        <taxon>Viridiplantae</taxon>
        <taxon>Streptophyta</taxon>
        <taxon>Embryophyta</taxon>
        <taxon>Tracheophyta</taxon>
        <taxon>Spermatophyta</taxon>
        <taxon>Magnoliopsida</taxon>
        <taxon>Liliopsida</taxon>
        <taxon>Araceae</taxon>
        <taxon>Lemnoideae</taxon>
        <taxon>Spirodela</taxon>
    </lineage>
</organism>
<dbReference type="SMART" id="SM00382">
    <property type="entry name" value="AAA"/>
    <property type="match status" value="2"/>
</dbReference>
<evidence type="ECO:0000256" key="3">
    <source>
        <dbReference type="ARBA" id="ARBA00022448"/>
    </source>
</evidence>
<evidence type="ECO:0000256" key="6">
    <source>
        <dbReference type="ARBA" id="ARBA00022741"/>
    </source>
</evidence>
<dbReference type="Proteomes" id="UP001189122">
    <property type="component" value="Unassembled WGS sequence"/>
</dbReference>
<dbReference type="Pfam" id="PF00005">
    <property type="entry name" value="ABC_tran"/>
    <property type="match status" value="2"/>
</dbReference>
<evidence type="ECO:0000259" key="13">
    <source>
        <dbReference type="PROSITE" id="PS50929"/>
    </source>
</evidence>
<dbReference type="Gene3D" id="3.40.50.300">
    <property type="entry name" value="P-loop containing nucleotide triphosphate hydrolases"/>
    <property type="match status" value="2"/>
</dbReference>
<feature type="domain" description="ABC transporter" evidence="12">
    <location>
        <begin position="1063"/>
        <end position="1297"/>
    </location>
</feature>
<dbReference type="EMBL" id="LR743604">
    <property type="protein sequence ID" value="CAA2633763.1"/>
    <property type="molecule type" value="Genomic_DNA"/>
</dbReference>
<feature type="compositionally biased region" description="Basic and acidic residues" evidence="10">
    <location>
        <begin position="700"/>
        <end position="725"/>
    </location>
</feature>
<dbReference type="PANTHER" id="PTHR24223:SF108">
    <property type="entry name" value="ABC TRANSPORTER C FAMILY MEMBER 8"/>
    <property type="match status" value="1"/>
</dbReference>
<dbReference type="InterPro" id="IPR044726">
    <property type="entry name" value="ABCC_6TM_D2"/>
</dbReference>
<evidence type="ECO:0000313" key="14">
    <source>
        <dbReference type="EMBL" id="CAA2633763.1"/>
    </source>
</evidence>
<feature type="transmembrane region" description="Helical" evidence="11">
    <location>
        <begin position="985"/>
        <end position="1007"/>
    </location>
</feature>
<feature type="domain" description="ABC transmembrane type-1" evidence="13">
    <location>
        <begin position="259"/>
        <end position="452"/>
    </location>
</feature>
<keyword evidence="4 11" id="KW-0812">Transmembrane</keyword>
<dbReference type="FunFam" id="3.40.50.300:FF:000973">
    <property type="entry name" value="Multidrug resistance-associated protein 4"/>
    <property type="match status" value="1"/>
</dbReference>